<evidence type="ECO:0000259" key="8">
    <source>
        <dbReference type="Pfam" id="PF11890"/>
    </source>
</evidence>
<organism evidence="9 10">
    <name type="scientific">Candidatus Raymondbacteria bacterium RIFOXYD12_FULL_49_13</name>
    <dbReference type="NCBI Taxonomy" id="1817890"/>
    <lineage>
        <taxon>Bacteria</taxon>
        <taxon>Raymondiibacteriota</taxon>
    </lineage>
</organism>
<dbReference type="Pfam" id="PF02826">
    <property type="entry name" value="2-Hacid_dh_C"/>
    <property type="match status" value="1"/>
</dbReference>
<dbReference type="GO" id="GO:0008615">
    <property type="term" value="P:pyridoxine biosynthetic process"/>
    <property type="evidence" value="ECO:0007669"/>
    <property type="project" value="UniProtKB-KW"/>
</dbReference>
<dbReference type="GO" id="GO:0046983">
    <property type="term" value="F:protein dimerization activity"/>
    <property type="evidence" value="ECO:0007669"/>
    <property type="project" value="InterPro"/>
</dbReference>
<proteinExistence type="inferred from homology"/>
<dbReference type="EMBL" id="MFYX01000074">
    <property type="protein sequence ID" value="OGK04226.1"/>
    <property type="molecule type" value="Genomic_DNA"/>
</dbReference>
<dbReference type="PANTHER" id="PTHR42938">
    <property type="entry name" value="FORMATE DEHYDROGENASE 1"/>
    <property type="match status" value="1"/>
</dbReference>
<keyword evidence="3" id="KW-0520">NAD</keyword>
<dbReference type="HAMAP" id="MF_01825">
    <property type="entry name" value="PdxB"/>
    <property type="match status" value="1"/>
</dbReference>
<dbReference type="InterPro" id="IPR006139">
    <property type="entry name" value="D-isomer_2_OHA_DH_cat_dom"/>
</dbReference>
<dbReference type="CDD" id="cd12158">
    <property type="entry name" value="ErythrP_dh"/>
    <property type="match status" value="1"/>
</dbReference>
<keyword evidence="1" id="KW-0963">Cytoplasm</keyword>
<protein>
    <recommendedName>
        <fullName evidence="11">Erythronate-4-phosphate dehydrogenase</fullName>
    </recommendedName>
</protein>
<dbReference type="Gene3D" id="3.30.1370.170">
    <property type="match status" value="1"/>
</dbReference>
<evidence type="ECO:0000256" key="1">
    <source>
        <dbReference type="ARBA" id="ARBA00022490"/>
    </source>
</evidence>
<evidence type="ECO:0000313" key="10">
    <source>
        <dbReference type="Proteomes" id="UP000179243"/>
    </source>
</evidence>
<dbReference type="InterPro" id="IPR038251">
    <property type="entry name" value="PdxB_dimer_sf"/>
</dbReference>
<dbReference type="Gene3D" id="3.40.50.720">
    <property type="entry name" value="NAD(P)-binding Rossmann-like Domain"/>
    <property type="match status" value="2"/>
</dbReference>
<gene>
    <name evidence="9" type="ORF">A2519_17855</name>
</gene>
<evidence type="ECO:0000259" key="7">
    <source>
        <dbReference type="Pfam" id="PF02826"/>
    </source>
</evidence>
<comment type="caution">
    <text evidence="9">The sequence shown here is derived from an EMBL/GenBank/DDBJ whole genome shotgun (WGS) entry which is preliminary data.</text>
</comment>
<feature type="domain" description="D-isomer specific 2-hydroxyacid dehydrogenase catalytic" evidence="6">
    <location>
        <begin position="9"/>
        <end position="274"/>
    </location>
</feature>
<sequence length="378" mass="41975">MKIIADQNIPYVQEIFDHLGEVTVLPGRAITASEVENADMLLVRSVTKVNEALLKESAVKFVGSATTGFDHVDTAFLKKRKIEFAHAPGSNATSVAEYVISALLCLSKKYGFALKDRSIGIIGAGNVGSRLEARCKAFDMKVVLNDPPLFERTNDEKYRSLSECCACDIVTLHVPLTRSGLLATFHMANEDFFNSLKQGAIFINASRGEAVDEKALHAALDSGKVATCVCDVWENEPYPDTQLITKAGIATPHIAGYSFDGKVRGVEMVYRAAVAYLKLQSEWRLTLPKPSIPEVIIPGKFKAMDDYARAAIFPVYDVSDDDRRFRGIVDVDAEKRGNYFDSLRKEYPERREFANTQVVCEKAPQKVKEMLRALEFMV</sequence>
<keyword evidence="2 5" id="KW-0560">Oxidoreductase</keyword>
<feature type="domain" description="Erythronate-4-phosphate dehydrogenase dimerisation" evidence="8">
    <location>
        <begin position="287"/>
        <end position="369"/>
    </location>
</feature>
<evidence type="ECO:0000256" key="3">
    <source>
        <dbReference type="ARBA" id="ARBA00023027"/>
    </source>
</evidence>
<evidence type="ECO:0000256" key="4">
    <source>
        <dbReference type="ARBA" id="ARBA00023096"/>
    </source>
</evidence>
<dbReference type="GO" id="GO:0036001">
    <property type="term" value="P:'de novo' pyridoxal 5'-phosphate biosynthetic process"/>
    <property type="evidence" value="ECO:0007669"/>
    <property type="project" value="TreeGrafter"/>
</dbReference>
<dbReference type="AlphaFoldDB" id="A0A1F7FCP0"/>
<reference evidence="9 10" key="1">
    <citation type="journal article" date="2016" name="Nat. Commun.">
        <title>Thousands of microbial genomes shed light on interconnected biogeochemical processes in an aquifer system.</title>
        <authorList>
            <person name="Anantharaman K."/>
            <person name="Brown C.T."/>
            <person name="Hug L.A."/>
            <person name="Sharon I."/>
            <person name="Castelle C.J."/>
            <person name="Probst A.J."/>
            <person name="Thomas B.C."/>
            <person name="Singh A."/>
            <person name="Wilkins M.J."/>
            <person name="Karaoz U."/>
            <person name="Brodie E.L."/>
            <person name="Williams K.H."/>
            <person name="Hubbard S.S."/>
            <person name="Banfield J.F."/>
        </authorList>
    </citation>
    <scope>NUCLEOTIDE SEQUENCE [LARGE SCALE GENOMIC DNA]</scope>
</reference>
<accession>A0A1F7FCP0</accession>
<dbReference type="GO" id="GO:0051287">
    <property type="term" value="F:NAD binding"/>
    <property type="evidence" value="ECO:0007669"/>
    <property type="project" value="InterPro"/>
</dbReference>
<dbReference type="GO" id="GO:0005829">
    <property type="term" value="C:cytosol"/>
    <property type="evidence" value="ECO:0007669"/>
    <property type="project" value="TreeGrafter"/>
</dbReference>
<dbReference type="InterPro" id="IPR036291">
    <property type="entry name" value="NAD(P)-bd_dom_sf"/>
</dbReference>
<dbReference type="PANTHER" id="PTHR42938:SF9">
    <property type="entry name" value="FORMATE DEHYDROGENASE 1"/>
    <property type="match status" value="1"/>
</dbReference>
<keyword evidence="4" id="KW-0664">Pyridoxine biosynthesis</keyword>
<dbReference type="Pfam" id="PF11890">
    <property type="entry name" value="DUF3410"/>
    <property type="match status" value="1"/>
</dbReference>
<dbReference type="SUPFAM" id="SSF51735">
    <property type="entry name" value="NAD(P)-binding Rossmann-fold domains"/>
    <property type="match status" value="1"/>
</dbReference>
<comment type="similarity">
    <text evidence="5">Belongs to the D-isomer specific 2-hydroxyacid dehydrogenase family.</text>
</comment>
<name>A0A1F7FCP0_UNCRA</name>
<dbReference type="Pfam" id="PF00389">
    <property type="entry name" value="2-Hacid_dh"/>
    <property type="match status" value="1"/>
</dbReference>
<evidence type="ECO:0000313" key="9">
    <source>
        <dbReference type="EMBL" id="OGK04226.1"/>
    </source>
</evidence>
<evidence type="ECO:0008006" key="11">
    <source>
        <dbReference type="Google" id="ProtNLM"/>
    </source>
</evidence>
<dbReference type="InterPro" id="IPR020921">
    <property type="entry name" value="Erythronate-4-P_DHase"/>
</dbReference>
<dbReference type="SUPFAM" id="SSF52283">
    <property type="entry name" value="Formate/glycerate dehydrogenase catalytic domain-like"/>
    <property type="match status" value="1"/>
</dbReference>
<evidence type="ECO:0000256" key="2">
    <source>
        <dbReference type="ARBA" id="ARBA00023002"/>
    </source>
</evidence>
<feature type="domain" description="D-isomer specific 2-hydroxyacid dehydrogenase NAD-binding" evidence="7">
    <location>
        <begin position="109"/>
        <end position="255"/>
    </location>
</feature>
<dbReference type="GO" id="GO:0033711">
    <property type="term" value="F:4-phosphoerythronate dehydrogenase activity"/>
    <property type="evidence" value="ECO:0007669"/>
    <property type="project" value="InterPro"/>
</dbReference>
<evidence type="ECO:0000259" key="6">
    <source>
        <dbReference type="Pfam" id="PF00389"/>
    </source>
</evidence>
<evidence type="ECO:0000256" key="5">
    <source>
        <dbReference type="RuleBase" id="RU003719"/>
    </source>
</evidence>
<dbReference type="InterPro" id="IPR006140">
    <property type="entry name" value="D-isomer_DH_NAD-bd"/>
</dbReference>
<dbReference type="Proteomes" id="UP000179243">
    <property type="component" value="Unassembled WGS sequence"/>
</dbReference>
<dbReference type="InterPro" id="IPR024531">
    <property type="entry name" value="Erythronate-4-P_DHase_dimer"/>
</dbReference>